<keyword evidence="4 6" id="KW-1133">Transmembrane helix</keyword>
<evidence type="ECO:0000313" key="9">
    <source>
        <dbReference type="Proteomes" id="UP000642488"/>
    </source>
</evidence>
<dbReference type="GO" id="GO:0016755">
    <property type="term" value="F:aminoacyltransferase activity"/>
    <property type="evidence" value="ECO:0007669"/>
    <property type="project" value="TreeGrafter"/>
</dbReference>
<evidence type="ECO:0000256" key="4">
    <source>
        <dbReference type="ARBA" id="ARBA00022989"/>
    </source>
</evidence>
<accession>A0A934IBD3</accession>
<proteinExistence type="predicted"/>
<organism evidence="8 9">
    <name type="scientific">Palleronia pontilimi</name>
    <dbReference type="NCBI Taxonomy" id="1964209"/>
    <lineage>
        <taxon>Bacteria</taxon>
        <taxon>Pseudomonadati</taxon>
        <taxon>Pseudomonadota</taxon>
        <taxon>Alphaproteobacteria</taxon>
        <taxon>Rhodobacterales</taxon>
        <taxon>Roseobacteraceae</taxon>
        <taxon>Palleronia</taxon>
    </lineage>
</organism>
<dbReference type="InterPro" id="IPR000182">
    <property type="entry name" value="GNAT_dom"/>
</dbReference>
<feature type="transmembrane region" description="Helical" evidence="6">
    <location>
        <begin position="169"/>
        <end position="193"/>
    </location>
</feature>
<comment type="caution">
    <text evidence="8">The sequence shown here is derived from an EMBL/GenBank/DDBJ whole genome shotgun (WGS) entry which is preliminary data.</text>
</comment>
<evidence type="ECO:0000313" key="8">
    <source>
        <dbReference type="EMBL" id="MBJ3763974.1"/>
    </source>
</evidence>
<keyword evidence="3 6" id="KW-0812">Transmembrane</keyword>
<feature type="transmembrane region" description="Helical" evidence="6">
    <location>
        <begin position="253"/>
        <end position="271"/>
    </location>
</feature>
<comment type="subcellular location">
    <subcellularLocation>
        <location evidence="1">Cell membrane</location>
        <topology evidence="1">Multi-pass membrane protein</topology>
    </subcellularLocation>
</comment>
<dbReference type="Proteomes" id="UP000642488">
    <property type="component" value="Unassembled WGS sequence"/>
</dbReference>
<feature type="transmembrane region" description="Helical" evidence="6">
    <location>
        <begin position="143"/>
        <end position="163"/>
    </location>
</feature>
<feature type="transmembrane region" description="Helical" evidence="6">
    <location>
        <begin position="109"/>
        <end position="131"/>
    </location>
</feature>
<dbReference type="Pfam" id="PF09924">
    <property type="entry name" value="LPG_synthase_C"/>
    <property type="match status" value="1"/>
</dbReference>
<dbReference type="EMBL" id="JAEKPD010000015">
    <property type="protein sequence ID" value="MBJ3763974.1"/>
    <property type="molecule type" value="Genomic_DNA"/>
</dbReference>
<keyword evidence="2" id="KW-1003">Cell membrane</keyword>
<evidence type="ECO:0000256" key="3">
    <source>
        <dbReference type="ARBA" id="ARBA00022692"/>
    </source>
</evidence>
<dbReference type="AlphaFoldDB" id="A0A934IBD3"/>
<dbReference type="GO" id="GO:0005886">
    <property type="term" value="C:plasma membrane"/>
    <property type="evidence" value="ECO:0007669"/>
    <property type="project" value="UniProtKB-SubCell"/>
</dbReference>
<dbReference type="PANTHER" id="PTHR34697">
    <property type="entry name" value="PHOSPHATIDYLGLYCEROL LYSYLTRANSFERASE"/>
    <property type="match status" value="1"/>
</dbReference>
<evidence type="ECO:0000256" key="5">
    <source>
        <dbReference type="ARBA" id="ARBA00023136"/>
    </source>
</evidence>
<dbReference type="PROSITE" id="PS51186">
    <property type="entry name" value="GNAT"/>
    <property type="match status" value="1"/>
</dbReference>
<dbReference type="Gene3D" id="3.40.630.30">
    <property type="match status" value="1"/>
</dbReference>
<dbReference type="InterPro" id="IPR024320">
    <property type="entry name" value="LPG_synthase_C"/>
</dbReference>
<dbReference type="InterPro" id="IPR016181">
    <property type="entry name" value="Acyl_CoA_acyltransferase"/>
</dbReference>
<feature type="domain" description="N-acetyltransferase" evidence="7">
    <location>
        <begin position="405"/>
        <end position="544"/>
    </location>
</feature>
<dbReference type="PANTHER" id="PTHR34697:SF2">
    <property type="entry name" value="PHOSPHATIDYLGLYCEROL LYSYLTRANSFERASE"/>
    <property type="match status" value="1"/>
</dbReference>
<dbReference type="SUPFAM" id="SSF55729">
    <property type="entry name" value="Acyl-CoA N-acyltransferases (Nat)"/>
    <property type="match status" value="1"/>
</dbReference>
<keyword evidence="9" id="KW-1185">Reference proteome</keyword>
<evidence type="ECO:0000256" key="1">
    <source>
        <dbReference type="ARBA" id="ARBA00004651"/>
    </source>
</evidence>
<dbReference type="InterPro" id="IPR051211">
    <property type="entry name" value="PG_lysyltransferase"/>
</dbReference>
<sequence>MILSLGALWLARDTLAGLDPARALRGAAAAAPWQWIAALTATALTFAAYGRSEVAVHRWLTTGRDPVAARRTGMAALAIAQVTGLGPLVGMMVRWRCDLAGGLARAARVTALVSVSFLVCLGTIGAIAVLASGTGGPAFRPGAMVILGAVALFCAASVSLRHVPGLPPIRVLGALALWGTIDAAAACLAFWAFAPALPLFDLAPAFFAALGSGLVSALPGGLGSFDLCLLSLLPAGLWPALEGATWGFRLVHIALPAALAALALLGAPGLFDGRDRDLPSPAPCLDTTPLRAEAGLIHQPGARLLRANGRAAAPCWTASHALVALGAPFAGPLPLDPLARAAADTGRIALFYKISARQAAAARRAGWRAMRVGCEALVDPARFDRSAPACRQLRRKLRKAAASGVTIREVSAADMDGLGEIDAAWQAENGAARGVSMGRFDPRYLSHQKVLAACRDGQPVAFISLHVCAAEWTLDLVRWHPDAPDGTMHLLLSEAIVQARAQGIAQLSLAAVPRFDPSRAAGLHRFKSMFAPRWAPLYAAAPTRIGLWAGLADLARDIARPPKRAAPQDVYEGSEFAPTAVS</sequence>
<evidence type="ECO:0000256" key="6">
    <source>
        <dbReference type="SAM" id="Phobius"/>
    </source>
</evidence>
<reference evidence="8" key="1">
    <citation type="submission" date="2020-12" db="EMBL/GenBank/DDBJ databases">
        <title>Bacterial taxonomy.</title>
        <authorList>
            <person name="Pan X."/>
        </authorList>
    </citation>
    <scope>NUCLEOTIDE SEQUENCE</scope>
    <source>
        <strain evidence="8">KCTC 52957</strain>
    </source>
</reference>
<dbReference type="GO" id="GO:0055091">
    <property type="term" value="P:phospholipid homeostasis"/>
    <property type="evidence" value="ECO:0007669"/>
    <property type="project" value="TreeGrafter"/>
</dbReference>
<feature type="transmembrane region" description="Helical" evidence="6">
    <location>
        <begin position="205"/>
        <end position="233"/>
    </location>
</feature>
<name>A0A934IBD3_9RHOB</name>
<dbReference type="GO" id="GO:0016747">
    <property type="term" value="F:acyltransferase activity, transferring groups other than amino-acyl groups"/>
    <property type="evidence" value="ECO:0007669"/>
    <property type="project" value="InterPro"/>
</dbReference>
<evidence type="ECO:0000259" key="7">
    <source>
        <dbReference type="PROSITE" id="PS51186"/>
    </source>
</evidence>
<gene>
    <name evidence="8" type="ORF">ILP92_14575</name>
</gene>
<feature type="transmembrane region" description="Helical" evidence="6">
    <location>
        <begin position="71"/>
        <end position="89"/>
    </location>
</feature>
<dbReference type="RefSeq" id="WP_198917145.1">
    <property type="nucleotide sequence ID" value="NZ_JAEKPD010000015.1"/>
</dbReference>
<protein>
    <submittedName>
        <fullName evidence="8">DUF2156 domain-containing protein</fullName>
    </submittedName>
</protein>
<keyword evidence="5 6" id="KW-0472">Membrane</keyword>
<evidence type="ECO:0000256" key="2">
    <source>
        <dbReference type="ARBA" id="ARBA00022475"/>
    </source>
</evidence>